<keyword evidence="1" id="KW-1133">Transmembrane helix</keyword>
<dbReference type="EMBL" id="JACYGY010000002">
    <property type="protein sequence ID" value="MBE9466113.1"/>
    <property type="molecule type" value="Genomic_DNA"/>
</dbReference>
<evidence type="ECO:0000313" key="3">
    <source>
        <dbReference type="Proteomes" id="UP000634134"/>
    </source>
</evidence>
<feature type="transmembrane region" description="Helical" evidence="1">
    <location>
        <begin position="237"/>
        <end position="255"/>
    </location>
</feature>
<keyword evidence="1" id="KW-0812">Transmembrane</keyword>
<accession>A0ABR9WL87</accession>
<organism evidence="2 3">
    <name type="scientific">Dyadobacter subterraneus</name>
    <dbReference type="NCBI Taxonomy" id="2773304"/>
    <lineage>
        <taxon>Bacteria</taxon>
        <taxon>Pseudomonadati</taxon>
        <taxon>Bacteroidota</taxon>
        <taxon>Cytophagia</taxon>
        <taxon>Cytophagales</taxon>
        <taxon>Spirosomataceae</taxon>
        <taxon>Dyadobacter</taxon>
    </lineage>
</organism>
<dbReference type="InterPro" id="IPR025291">
    <property type="entry name" value="DUF4153"/>
</dbReference>
<proteinExistence type="predicted"/>
<sequence>MILGILLLTGYYFYISEDPNQSDYYRFLLFLASLHLFVSFAPFLGFDETNGFWQFNKTLFLQFLNASLYSITLYIGLLIAIETVKFLFDVRFLFEIEAHLFFLIFILFHTIFFLSKIPENLESLDEQSDYPSGLKIFTQYVLLPLEVVYLAILYAYTGKIIFQWQLPEGGVAYLVLAFSVAGILALLLLYPLRETLKDRWVSLFSRRFYIAILPLILLLFTGIFRRINDYGLTENRYLVAVLALWLTGIAIYSLSVKRNDIRWIPVSLSVISFLLAVGPWNIFAVAEKSQLQLFQTILSDYKLLNAKGKIDGNAVLSDKDYSQLVSIVAFFNLRDRSVIAQYFPESVQKIRERHYNSMGAFIEKHVASAKHPGANAYWSFSINSETQNKVDIQGYDVMIPFQIGDNKKTTGKGYEVTGTKGDKKLILNHDNKSVAEIDLKNKIKELSRYYGNDSYQIPQDSLIVKYDHAGNHIKIVMTSLSGNSRDCFVSGYFLFKK</sequence>
<evidence type="ECO:0000256" key="1">
    <source>
        <dbReference type="SAM" id="Phobius"/>
    </source>
</evidence>
<feature type="transmembrane region" description="Helical" evidence="1">
    <location>
        <begin position="137"/>
        <end position="157"/>
    </location>
</feature>
<feature type="transmembrane region" description="Helical" evidence="1">
    <location>
        <begin position="27"/>
        <end position="46"/>
    </location>
</feature>
<evidence type="ECO:0000313" key="2">
    <source>
        <dbReference type="EMBL" id="MBE9466113.1"/>
    </source>
</evidence>
<name>A0ABR9WL87_9BACT</name>
<feature type="transmembrane region" description="Helical" evidence="1">
    <location>
        <begin position="261"/>
        <end position="283"/>
    </location>
</feature>
<keyword evidence="3" id="KW-1185">Reference proteome</keyword>
<protein>
    <submittedName>
        <fullName evidence="2">DUF4153 domain-containing protein</fullName>
    </submittedName>
</protein>
<feature type="transmembrane region" description="Helical" evidence="1">
    <location>
        <begin position="208"/>
        <end position="225"/>
    </location>
</feature>
<feature type="transmembrane region" description="Helical" evidence="1">
    <location>
        <begin position="169"/>
        <end position="188"/>
    </location>
</feature>
<comment type="caution">
    <text evidence="2">The sequence shown here is derived from an EMBL/GenBank/DDBJ whole genome shotgun (WGS) entry which is preliminary data.</text>
</comment>
<dbReference type="Pfam" id="PF13687">
    <property type="entry name" value="DUF4153"/>
    <property type="match status" value="1"/>
</dbReference>
<dbReference type="RefSeq" id="WP_194124368.1">
    <property type="nucleotide sequence ID" value="NZ_JACYGY010000002.1"/>
</dbReference>
<keyword evidence="1" id="KW-0472">Membrane</keyword>
<feature type="transmembrane region" description="Helical" evidence="1">
    <location>
        <begin position="66"/>
        <end position="88"/>
    </location>
</feature>
<reference evidence="3" key="1">
    <citation type="submission" date="2023-07" db="EMBL/GenBank/DDBJ databases">
        <title>Dyadobacter sp. nov 'subterranea' isolated from contaminted grondwater.</title>
        <authorList>
            <person name="Szabo I."/>
            <person name="Al-Omari J."/>
            <person name="Szerdahelyi S.G."/>
            <person name="Rado J."/>
        </authorList>
    </citation>
    <scope>NUCLEOTIDE SEQUENCE [LARGE SCALE GENOMIC DNA]</scope>
    <source>
        <strain evidence="3">UP-52</strain>
    </source>
</reference>
<gene>
    <name evidence="2" type="ORF">IEE83_29945</name>
</gene>
<feature type="transmembrane region" description="Helical" evidence="1">
    <location>
        <begin position="100"/>
        <end position="117"/>
    </location>
</feature>
<dbReference type="Proteomes" id="UP000634134">
    <property type="component" value="Unassembled WGS sequence"/>
</dbReference>